<proteinExistence type="predicted"/>
<comment type="caution">
    <text evidence="1">The sequence shown here is derived from an EMBL/GenBank/DDBJ whole genome shotgun (WGS) entry which is preliminary data.</text>
</comment>
<dbReference type="Proteomes" id="UP000554965">
    <property type="component" value="Unassembled WGS sequence"/>
</dbReference>
<dbReference type="AlphaFoldDB" id="A0A7Z7IHN1"/>
<name>A0A7Z7IHN1_9MYCO</name>
<keyword evidence="2" id="KW-1185">Reference proteome</keyword>
<organism evidence="1 2">
    <name type="scientific">Mycobacterium simulans</name>
    <dbReference type="NCBI Taxonomy" id="627089"/>
    <lineage>
        <taxon>Bacteria</taxon>
        <taxon>Bacillati</taxon>
        <taxon>Actinomycetota</taxon>
        <taxon>Actinomycetes</taxon>
        <taxon>Mycobacteriales</taxon>
        <taxon>Mycobacteriaceae</taxon>
        <taxon>Mycobacterium</taxon>
    </lineage>
</organism>
<sequence length="88" mass="9642">MVDNTGVEHVVRTAAHRQGLRLTKSKTQNDRASDYGTYGLVDKNNVLVEGDPNTGYGLPLDVVAAKVGIEVVYSDDHIPSIHHSADWR</sequence>
<evidence type="ECO:0000313" key="1">
    <source>
        <dbReference type="EMBL" id="SOJ53575.1"/>
    </source>
</evidence>
<reference evidence="1 2" key="1">
    <citation type="submission" date="2017-10" db="EMBL/GenBank/DDBJ databases">
        <authorList>
            <consortium name="Urmite Genomes"/>
        </authorList>
    </citation>
    <scope>NUCLEOTIDE SEQUENCE [LARGE SCALE GENOMIC DNA]</scope>
    <source>
        <strain evidence="1 2">FB-527</strain>
    </source>
</reference>
<evidence type="ECO:0000313" key="2">
    <source>
        <dbReference type="Proteomes" id="UP000554965"/>
    </source>
</evidence>
<gene>
    <name evidence="1" type="ORF">MSIMFB_01076</name>
</gene>
<protein>
    <submittedName>
        <fullName evidence="1">Uncharacterized protein</fullName>
    </submittedName>
</protein>
<accession>A0A7Z7IHN1</accession>
<dbReference type="EMBL" id="OCTY01000002">
    <property type="protein sequence ID" value="SOJ53575.1"/>
    <property type="molecule type" value="Genomic_DNA"/>
</dbReference>